<evidence type="ECO:0000313" key="2">
    <source>
        <dbReference type="EMBL" id="QDP94636.1"/>
    </source>
</evidence>
<reference evidence="2 3" key="1">
    <citation type="submission" date="2019-07" db="EMBL/GenBank/DDBJ databases">
        <title>Microlunatus dokdonensis sp. nov. isolated from the rhizospheric soil of the wild plant Elymus tsukushiensis.</title>
        <authorList>
            <person name="Ghim S.-Y."/>
            <person name="Hwang Y.-J."/>
            <person name="Son J.-S."/>
            <person name="Shin J.-H."/>
        </authorList>
    </citation>
    <scope>NUCLEOTIDE SEQUENCE [LARGE SCALE GENOMIC DNA]</scope>
    <source>
        <strain evidence="2 3">KUDC0627</strain>
    </source>
</reference>
<gene>
    <name evidence="2" type="ORF">FOE78_00720</name>
</gene>
<protein>
    <submittedName>
        <fullName evidence="2">Uncharacterized protein</fullName>
    </submittedName>
</protein>
<feature type="transmembrane region" description="Helical" evidence="1">
    <location>
        <begin position="108"/>
        <end position="129"/>
    </location>
</feature>
<evidence type="ECO:0000313" key="3">
    <source>
        <dbReference type="Proteomes" id="UP000319263"/>
    </source>
</evidence>
<keyword evidence="3" id="KW-1185">Reference proteome</keyword>
<feature type="transmembrane region" description="Helical" evidence="1">
    <location>
        <begin position="44"/>
        <end position="61"/>
    </location>
</feature>
<dbReference type="RefSeq" id="WP_143984625.1">
    <property type="nucleotide sequence ID" value="NZ_CP041692.1"/>
</dbReference>
<feature type="transmembrane region" description="Helical" evidence="1">
    <location>
        <begin position="67"/>
        <end position="88"/>
    </location>
</feature>
<keyword evidence="1" id="KW-0812">Transmembrane</keyword>
<dbReference type="OrthoDB" id="5187761at2"/>
<feature type="transmembrane region" description="Helical" evidence="1">
    <location>
        <begin position="6"/>
        <end position="24"/>
    </location>
</feature>
<dbReference type="Proteomes" id="UP000319263">
    <property type="component" value="Chromosome"/>
</dbReference>
<accession>A0A516PTW2</accession>
<dbReference type="AlphaFoldDB" id="A0A516PTW2"/>
<feature type="transmembrane region" description="Helical" evidence="1">
    <location>
        <begin position="135"/>
        <end position="155"/>
    </location>
</feature>
<dbReference type="EMBL" id="CP041692">
    <property type="protein sequence ID" value="QDP94636.1"/>
    <property type="molecule type" value="Genomic_DNA"/>
</dbReference>
<keyword evidence="1" id="KW-1133">Transmembrane helix</keyword>
<keyword evidence="1" id="KW-0472">Membrane</keyword>
<organism evidence="2 3">
    <name type="scientific">Microlunatus elymi</name>
    <dbReference type="NCBI Taxonomy" id="2596828"/>
    <lineage>
        <taxon>Bacteria</taxon>
        <taxon>Bacillati</taxon>
        <taxon>Actinomycetota</taxon>
        <taxon>Actinomycetes</taxon>
        <taxon>Propionibacteriales</taxon>
        <taxon>Propionibacteriaceae</taxon>
        <taxon>Microlunatus</taxon>
    </lineage>
</organism>
<evidence type="ECO:0000256" key="1">
    <source>
        <dbReference type="SAM" id="Phobius"/>
    </source>
</evidence>
<sequence>MDVSTFYALFSTTCFTLTGLWWNVVHNRPDWSRDSAMRRTIGGIYLSFLLPALMGLFAQVGGTTSPAVWRISFVVISLVGAVSMLRLLSRARGDRSNSVVRAAQAGGLLAYLLIAVLGVAPGLVGGIGLKPIQVAALLLIILVILAHGLVWRFMLDANAARAD</sequence>
<proteinExistence type="predicted"/>
<name>A0A516PTW2_9ACTN</name>
<dbReference type="KEGG" id="mik:FOE78_00720"/>